<comment type="caution">
    <text evidence="1">The sequence shown here is derived from an EMBL/GenBank/DDBJ whole genome shotgun (WGS) entry which is preliminary data.</text>
</comment>
<evidence type="ECO:0000313" key="2">
    <source>
        <dbReference type="Proteomes" id="UP000265520"/>
    </source>
</evidence>
<feature type="non-terminal residue" evidence="1">
    <location>
        <position position="1"/>
    </location>
</feature>
<dbReference type="EMBL" id="LXQA010807784">
    <property type="protein sequence ID" value="MCI71974.1"/>
    <property type="molecule type" value="Genomic_DNA"/>
</dbReference>
<dbReference type="Proteomes" id="UP000265520">
    <property type="component" value="Unassembled WGS sequence"/>
</dbReference>
<organism evidence="1 2">
    <name type="scientific">Trifolium medium</name>
    <dbReference type="NCBI Taxonomy" id="97028"/>
    <lineage>
        <taxon>Eukaryota</taxon>
        <taxon>Viridiplantae</taxon>
        <taxon>Streptophyta</taxon>
        <taxon>Embryophyta</taxon>
        <taxon>Tracheophyta</taxon>
        <taxon>Spermatophyta</taxon>
        <taxon>Magnoliopsida</taxon>
        <taxon>eudicotyledons</taxon>
        <taxon>Gunneridae</taxon>
        <taxon>Pentapetalae</taxon>
        <taxon>rosids</taxon>
        <taxon>fabids</taxon>
        <taxon>Fabales</taxon>
        <taxon>Fabaceae</taxon>
        <taxon>Papilionoideae</taxon>
        <taxon>50 kb inversion clade</taxon>
        <taxon>NPAAA clade</taxon>
        <taxon>Hologalegina</taxon>
        <taxon>IRL clade</taxon>
        <taxon>Trifolieae</taxon>
        <taxon>Trifolium</taxon>
    </lineage>
</organism>
<proteinExistence type="predicted"/>
<evidence type="ECO:0000313" key="1">
    <source>
        <dbReference type="EMBL" id="MCI71974.1"/>
    </source>
</evidence>
<reference evidence="1 2" key="1">
    <citation type="journal article" date="2018" name="Front. Plant Sci.">
        <title>Red Clover (Trifolium pratense) and Zigzag Clover (T. medium) - A Picture of Genomic Similarities and Differences.</title>
        <authorList>
            <person name="Dluhosova J."/>
            <person name="Istvanek J."/>
            <person name="Nedelnik J."/>
            <person name="Repkova J."/>
        </authorList>
    </citation>
    <scope>NUCLEOTIDE SEQUENCE [LARGE SCALE GENOMIC DNA]</scope>
    <source>
        <strain evidence="2">cv. 10/8</strain>
        <tissue evidence="1">Leaf</tissue>
    </source>
</reference>
<name>A0A392UH16_9FABA</name>
<keyword evidence="2" id="KW-1185">Reference proteome</keyword>
<protein>
    <submittedName>
        <fullName evidence="1">E3 ubiquitin-protein ligase RNF181</fullName>
    </submittedName>
</protein>
<feature type="non-terminal residue" evidence="1">
    <location>
        <position position="79"/>
    </location>
</feature>
<accession>A0A392UH16</accession>
<dbReference type="AlphaFoldDB" id="A0A392UH16"/>
<sequence length="79" mass="9001">EVVPAITRASEGEGYEVDYEESYGYEGYDGLEEDEEETIFEEEYIRFIPAAKSCIEELQMVEVEEVAKCVICFEDLNAG</sequence>